<dbReference type="Pfam" id="PF08545">
    <property type="entry name" value="ACP_syn_III"/>
    <property type="match status" value="1"/>
</dbReference>
<comment type="similarity">
    <text evidence="1 8">Belongs to the thiolase-like superfamily. FabH family.</text>
</comment>
<feature type="domain" description="Beta-ketoacyl-[acyl-carrier-protein] synthase III C-terminal" evidence="9">
    <location>
        <begin position="256"/>
        <end position="344"/>
    </location>
</feature>
<dbReference type="NCBIfam" id="NF006829">
    <property type="entry name" value="PRK09352.1"/>
    <property type="match status" value="1"/>
</dbReference>
<comment type="subcellular location">
    <subcellularLocation>
        <location evidence="8">Cytoplasm</location>
    </subcellularLocation>
</comment>
<comment type="pathway">
    <text evidence="8">Lipid metabolism; fatty acid biosynthesis.</text>
</comment>
<dbReference type="EMBL" id="AP012338">
    <property type="protein sequence ID" value="BAM03887.1"/>
    <property type="molecule type" value="Genomic_DNA"/>
</dbReference>
<keyword evidence="2 8" id="KW-0444">Lipid biosynthesis</keyword>
<comment type="function">
    <text evidence="8">Catalyzes the condensation reaction of fatty acid synthesis by the addition to an acyl acceptor of two carbons from malonyl-ACP. Catalyzes the first condensation reaction which initiates fatty acid synthesis and may therefore play a role in governing the total rate of fatty acid production. Possesses both acetoacetyl-ACP synthase and acetyl transacylase activities. Its substrate specificity determines the biosynthesis of branched-chain and/or straight-chain of fatty acids.</text>
</comment>
<evidence type="ECO:0000256" key="4">
    <source>
        <dbReference type="ARBA" id="ARBA00022832"/>
    </source>
</evidence>
<evidence type="ECO:0000256" key="6">
    <source>
        <dbReference type="ARBA" id="ARBA00023160"/>
    </source>
</evidence>
<evidence type="ECO:0000259" key="9">
    <source>
        <dbReference type="Pfam" id="PF08541"/>
    </source>
</evidence>
<evidence type="ECO:0000256" key="3">
    <source>
        <dbReference type="ARBA" id="ARBA00022679"/>
    </source>
</evidence>
<dbReference type="AlphaFoldDB" id="I0IF49"/>
<dbReference type="SUPFAM" id="SSF53901">
    <property type="entry name" value="Thiolase-like"/>
    <property type="match status" value="1"/>
</dbReference>
<dbReference type="NCBIfam" id="TIGR00747">
    <property type="entry name" value="fabH"/>
    <property type="match status" value="1"/>
</dbReference>
<feature type="domain" description="Beta-ketoacyl-[acyl-carrier-protein] synthase III N-terminal" evidence="10">
    <location>
        <begin position="118"/>
        <end position="197"/>
    </location>
</feature>
<keyword evidence="7 8" id="KW-0511">Multifunctional enzyme</keyword>
<feature type="active site" evidence="8">
    <location>
        <position position="302"/>
    </location>
</feature>
<organism evidence="11 12">
    <name type="scientific">Phycisphaera mikurensis (strain NBRC 102666 / KCTC 22515 / FYK2301M01)</name>
    <dbReference type="NCBI Taxonomy" id="1142394"/>
    <lineage>
        <taxon>Bacteria</taxon>
        <taxon>Pseudomonadati</taxon>
        <taxon>Planctomycetota</taxon>
        <taxon>Phycisphaerae</taxon>
        <taxon>Phycisphaerales</taxon>
        <taxon>Phycisphaeraceae</taxon>
        <taxon>Phycisphaera</taxon>
    </lineage>
</organism>
<feature type="active site" evidence="8">
    <location>
        <position position="272"/>
    </location>
</feature>
<keyword evidence="3 8" id="KW-0808">Transferase</keyword>
<dbReference type="HAMAP" id="MF_01815">
    <property type="entry name" value="FabH"/>
    <property type="match status" value="1"/>
</dbReference>
<evidence type="ECO:0000256" key="5">
    <source>
        <dbReference type="ARBA" id="ARBA00023098"/>
    </source>
</evidence>
<dbReference type="EC" id="2.3.1.180" evidence="8"/>
<protein>
    <recommendedName>
        <fullName evidence="8">Beta-ketoacyl-[acyl-carrier-protein] synthase III</fullName>
        <shortName evidence="8">Beta-ketoacyl-ACP synthase III</shortName>
        <shortName evidence="8">KAS III</shortName>
        <ecNumber evidence="8">2.3.1.180</ecNumber>
    </recommendedName>
    <alternativeName>
        <fullName evidence="8">3-oxoacyl-[acyl-carrier-protein] synthase 3</fullName>
    </alternativeName>
    <alternativeName>
        <fullName evidence="8">3-oxoacyl-[acyl-carrier-protein] synthase III</fullName>
    </alternativeName>
</protein>
<proteinExistence type="inferred from homology"/>
<keyword evidence="5 8" id="KW-0443">Lipid metabolism</keyword>
<reference evidence="11 12" key="1">
    <citation type="submission" date="2012-02" db="EMBL/GenBank/DDBJ databases">
        <title>Complete genome sequence of Phycisphaera mikurensis NBRC 102666.</title>
        <authorList>
            <person name="Ankai A."/>
            <person name="Hosoyama A."/>
            <person name="Terui Y."/>
            <person name="Sekine M."/>
            <person name="Fukai R."/>
            <person name="Kato Y."/>
            <person name="Nakamura S."/>
            <person name="Yamada-Narita S."/>
            <person name="Kawakoshi A."/>
            <person name="Fukunaga Y."/>
            <person name="Yamazaki S."/>
            <person name="Fujita N."/>
        </authorList>
    </citation>
    <scope>NUCLEOTIDE SEQUENCE [LARGE SCALE GENOMIC DNA]</scope>
    <source>
        <strain evidence="12">NBRC 102666 / KCTC 22515 / FYK2301M01</strain>
    </source>
</reference>
<dbReference type="Proteomes" id="UP000007881">
    <property type="component" value="Chromosome"/>
</dbReference>
<dbReference type="UniPathway" id="UPA00094"/>
<dbReference type="GO" id="GO:0005737">
    <property type="term" value="C:cytoplasm"/>
    <property type="evidence" value="ECO:0007669"/>
    <property type="project" value="UniProtKB-SubCell"/>
</dbReference>
<dbReference type="GO" id="GO:0033818">
    <property type="term" value="F:beta-ketoacyl-acyl-carrier-protein synthase III activity"/>
    <property type="evidence" value="ECO:0007669"/>
    <property type="project" value="UniProtKB-UniRule"/>
</dbReference>
<keyword evidence="8" id="KW-0963">Cytoplasm</keyword>
<dbReference type="eggNOG" id="COG0332">
    <property type="taxonomic scope" value="Bacteria"/>
</dbReference>
<evidence type="ECO:0000259" key="10">
    <source>
        <dbReference type="Pfam" id="PF08545"/>
    </source>
</evidence>
<keyword evidence="4 8" id="KW-0276">Fatty acid metabolism</keyword>
<dbReference type="InterPro" id="IPR004655">
    <property type="entry name" value="FabH"/>
</dbReference>
<dbReference type="InterPro" id="IPR016039">
    <property type="entry name" value="Thiolase-like"/>
</dbReference>
<keyword evidence="12" id="KW-1185">Reference proteome</keyword>
<comment type="caution">
    <text evidence="8">Lacks conserved residue(s) required for the propagation of feature annotation.</text>
</comment>
<sequence length="345" mass="36517">MPGTAATALEGHRGVRIAGTGVGLAGRVVTNEDLAARVDTTDPWIRQRTGIHQRRYAADDQSLHSLSLTALRNALDDAGLRGADLDLVIVATITPAMACPSTAARLADAVGATPAGAFDLAAACSGFVYGMNLAAASLQTGMYRHVAVVGAEVLSRHVNPDDRRTCILFGDGAGAAILSADQADHRGVLHQSMGSDGGKWGSLYMPRRESDLPEGIDASDTGQPGWNGAYDTLQMQGQEVFKFAVIKTCDMIEQSLAATGLRPADLKLVIPHQSNQRIMATAADRFGLPPEKMYINIDRHGNTSAASVPLCLEEVRRSGRVDEGDLVLFLAIGGGMTWATSLWRL</sequence>
<evidence type="ECO:0000256" key="7">
    <source>
        <dbReference type="ARBA" id="ARBA00023268"/>
    </source>
</evidence>
<dbReference type="Pfam" id="PF08541">
    <property type="entry name" value="ACP_syn_III_C"/>
    <property type="match status" value="1"/>
</dbReference>
<evidence type="ECO:0000313" key="12">
    <source>
        <dbReference type="Proteomes" id="UP000007881"/>
    </source>
</evidence>
<keyword evidence="6 8" id="KW-0275">Fatty acid biosynthesis</keyword>
<comment type="subunit">
    <text evidence="8">Homodimer.</text>
</comment>
<comment type="catalytic activity">
    <reaction evidence="8">
        <text>malonyl-[ACP] + acetyl-CoA + H(+) = 3-oxobutanoyl-[ACP] + CO2 + CoA</text>
        <dbReference type="Rhea" id="RHEA:12080"/>
        <dbReference type="Rhea" id="RHEA-COMP:9623"/>
        <dbReference type="Rhea" id="RHEA-COMP:9625"/>
        <dbReference type="ChEBI" id="CHEBI:15378"/>
        <dbReference type="ChEBI" id="CHEBI:16526"/>
        <dbReference type="ChEBI" id="CHEBI:57287"/>
        <dbReference type="ChEBI" id="CHEBI:57288"/>
        <dbReference type="ChEBI" id="CHEBI:78449"/>
        <dbReference type="ChEBI" id="CHEBI:78450"/>
        <dbReference type="EC" id="2.3.1.180"/>
    </reaction>
</comment>
<evidence type="ECO:0000256" key="2">
    <source>
        <dbReference type="ARBA" id="ARBA00022516"/>
    </source>
</evidence>
<keyword evidence="8 11" id="KW-0012">Acyltransferase</keyword>
<name>I0IF49_PHYMF</name>
<dbReference type="STRING" id="1142394.PSMK_17280"/>
<evidence type="ECO:0000256" key="1">
    <source>
        <dbReference type="ARBA" id="ARBA00008642"/>
    </source>
</evidence>
<dbReference type="InterPro" id="IPR013747">
    <property type="entry name" value="ACP_syn_III_C"/>
</dbReference>
<evidence type="ECO:0000256" key="8">
    <source>
        <dbReference type="HAMAP-Rule" id="MF_01815"/>
    </source>
</evidence>
<evidence type="ECO:0000313" key="11">
    <source>
        <dbReference type="EMBL" id="BAM03887.1"/>
    </source>
</evidence>
<dbReference type="PANTHER" id="PTHR43091">
    <property type="entry name" value="3-OXOACYL-[ACYL-CARRIER-PROTEIN] SYNTHASE"/>
    <property type="match status" value="1"/>
</dbReference>
<dbReference type="CDD" id="cd00830">
    <property type="entry name" value="KAS_III"/>
    <property type="match status" value="1"/>
</dbReference>
<feature type="active site" evidence="8">
    <location>
        <position position="124"/>
    </location>
</feature>
<dbReference type="GO" id="GO:0006633">
    <property type="term" value="P:fatty acid biosynthetic process"/>
    <property type="evidence" value="ECO:0007669"/>
    <property type="project" value="UniProtKB-UniRule"/>
</dbReference>
<dbReference type="PANTHER" id="PTHR43091:SF1">
    <property type="entry name" value="BETA-KETOACYL-[ACYL-CARRIER-PROTEIN] SYNTHASE III, CHLOROPLASTIC"/>
    <property type="match status" value="1"/>
</dbReference>
<gene>
    <name evidence="8 11" type="primary">fabH</name>
    <name evidence="11" type="ordered locus">PSMK_17280</name>
</gene>
<dbReference type="KEGG" id="phm:PSMK_17280"/>
<accession>I0IF49</accession>
<comment type="domain">
    <text evidence="8">The last Arg residue of the ACP-binding site is essential for the weak association between ACP/AcpP and FabH.</text>
</comment>
<dbReference type="Gene3D" id="3.40.47.10">
    <property type="match status" value="1"/>
</dbReference>
<dbReference type="RefSeq" id="WP_014437105.1">
    <property type="nucleotide sequence ID" value="NC_017080.1"/>
</dbReference>
<dbReference type="HOGENOM" id="CLU_039592_3_1_0"/>
<dbReference type="GO" id="GO:0004315">
    <property type="term" value="F:3-oxoacyl-[acyl-carrier-protein] synthase activity"/>
    <property type="evidence" value="ECO:0007669"/>
    <property type="project" value="InterPro"/>
</dbReference>
<dbReference type="InterPro" id="IPR013751">
    <property type="entry name" value="ACP_syn_III_N"/>
</dbReference>